<keyword evidence="3" id="KW-0106">Calcium</keyword>
<dbReference type="GO" id="GO:0004252">
    <property type="term" value="F:serine-type endopeptidase activity"/>
    <property type="evidence" value="ECO:0007669"/>
    <property type="project" value="InterPro"/>
</dbReference>
<reference evidence="10" key="1">
    <citation type="journal article" date="2023" name="Genome Biol. Evol.">
        <title>Long-read-based Genome Assembly of Drosophila gunungcola Reveals Fewer Chemosensory Genes in Flower-breeding Species.</title>
        <authorList>
            <person name="Negi A."/>
            <person name="Liao B.Y."/>
            <person name="Yeh S.D."/>
        </authorList>
    </citation>
    <scope>NUCLEOTIDE SEQUENCE</scope>
    <source>
        <strain evidence="10">Sukarami</strain>
    </source>
</reference>
<comment type="caution">
    <text evidence="10">The sequence shown here is derived from an EMBL/GenBank/DDBJ whole genome shotgun (WGS) entry which is preliminary data.</text>
</comment>
<evidence type="ECO:0000256" key="8">
    <source>
        <dbReference type="SAM" id="SignalP"/>
    </source>
</evidence>
<dbReference type="Proteomes" id="UP001059596">
    <property type="component" value="Unassembled WGS sequence"/>
</dbReference>
<evidence type="ECO:0000313" key="11">
    <source>
        <dbReference type="Proteomes" id="UP001059596"/>
    </source>
</evidence>
<proteinExistence type="inferred from homology"/>
<evidence type="ECO:0000256" key="5">
    <source>
        <dbReference type="ARBA" id="ARBA00023157"/>
    </source>
</evidence>
<dbReference type="PRINTS" id="PR00722">
    <property type="entry name" value="CHYMOTRYPSIN"/>
</dbReference>
<evidence type="ECO:0000259" key="9">
    <source>
        <dbReference type="PROSITE" id="PS50240"/>
    </source>
</evidence>
<keyword evidence="5" id="KW-1015">Disulfide bond</keyword>
<dbReference type="FunFam" id="2.40.10.10:FF:000028">
    <property type="entry name" value="Serine protease easter"/>
    <property type="match status" value="1"/>
</dbReference>
<keyword evidence="2 8" id="KW-0732">Signal</keyword>
<dbReference type="GO" id="GO:0046872">
    <property type="term" value="F:metal ion binding"/>
    <property type="evidence" value="ECO:0007669"/>
    <property type="project" value="UniProtKB-KW"/>
</dbReference>
<dbReference type="SMART" id="SM00020">
    <property type="entry name" value="Tryp_SPc"/>
    <property type="match status" value="1"/>
</dbReference>
<name>A0A9P9YFY9_9MUSC</name>
<protein>
    <recommendedName>
        <fullName evidence="9">Peptidase S1 domain-containing protein</fullName>
    </recommendedName>
</protein>
<organism evidence="10 11">
    <name type="scientific">Drosophila gunungcola</name>
    <name type="common">fruit fly</name>
    <dbReference type="NCBI Taxonomy" id="103775"/>
    <lineage>
        <taxon>Eukaryota</taxon>
        <taxon>Metazoa</taxon>
        <taxon>Ecdysozoa</taxon>
        <taxon>Arthropoda</taxon>
        <taxon>Hexapoda</taxon>
        <taxon>Insecta</taxon>
        <taxon>Pterygota</taxon>
        <taxon>Neoptera</taxon>
        <taxon>Endopterygota</taxon>
        <taxon>Diptera</taxon>
        <taxon>Brachycera</taxon>
        <taxon>Muscomorpha</taxon>
        <taxon>Ephydroidea</taxon>
        <taxon>Drosophilidae</taxon>
        <taxon>Drosophila</taxon>
        <taxon>Sophophora</taxon>
    </lineage>
</organism>
<feature type="domain" description="Peptidase S1" evidence="9">
    <location>
        <begin position="33"/>
        <end position="239"/>
    </location>
</feature>
<evidence type="ECO:0000256" key="4">
    <source>
        <dbReference type="ARBA" id="ARBA00023145"/>
    </source>
</evidence>
<dbReference type="PROSITE" id="PS50240">
    <property type="entry name" value="TRYPSIN_DOM"/>
    <property type="match status" value="1"/>
</dbReference>
<dbReference type="InterPro" id="IPR018114">
    <property type="entry name" value="TRYPSIN_HIS"/>
</dbReference>
<dbReference type="PROSITE" id="PS00134">
    <property type="entry name" value="TRYPSIN_HIS"/>
    <property type="match status" value="1"/>
</dbReference>
<gene>
    <name evidence="10" type="ORF">M5D96_010858</name>
</gene>
<evidence type="ECO:0000256" key="7">
    <source>
        <dbReference type="ARBA" id="ARBA00024195"/>
    </source>
</evidence>
<keyword evidence="6" id="KW-0325">Glycoprotein</keyword>
<dbReference type="PANTHER" id="PTHR24256">
    <property type="entry name" value="TRYPTASE-RELATED"/>
    <property type="match status" value="1"/>
</dbReference>
<dbReference type="InterPro" id="IPR051487">
    <property type="entry name" value="Ser/Thr_Proteases_Immune/Dev"/>
</dbReference>
<evidence type="ECO:0000256" key="6">
    <source>
        <dbReference type="ARBA" id="ARBA00023180"/>
    </source>
</evidence>
<feature type="signal peptide" evidence="8">
    <location>
        <begin position="1"/>
        <end position="16"/>
    </location>
</feature>
<evidence type="ECO:0000256" key="1">
    <source>
        <dbReference type="ARBA" id="ARBA00022723"/>
    </source>
</evidence>
<dbReference type="SUPFAM" id="SSF50494">
    <property type="entry name" value="Trypsin-like serine proteases"/>
    <property type="match status" value="1"/>
</dbReference>
<keyword evidence="1" id="KW-0479">Metal-binding</keyword>
<sequence>MMSAMISLALFALVLCHEGLSQLLDEKCVGQAEIGSKVRSGHSAPWMASIHNTTGFVCAGTLIHRQFVLTAAHCIEHQKTLFVHLGESDRLCLHSQCRDVESYNVKEAIVHRNFTDFTSNLGLLRLETAVSYKAHILPICITLDDWISPEKVPTLEAIGWGKSDFGLQTSFVTRRKSEECRQRGVICTAEGVVNSGGPLAVSLNYRGRMITAQFGIMSYDGSVHTDVLAFKDWIGNIVSGFGAREEEEELLFEQCSSNWTGGVIVRLWEVSLLHNTFTGSLITDQFVVTVASALPTEATPM</sequence>
<dbReference type="EMBL" id="JAMKOV010000021">
    <property type="protein sequence ID" value="KAI8036265.1"/>
    <property type="molecule type" value="Genomic_DNA"/>
</dbReference>
<keyword evidence="4" id="KW-0865">Zymogen</keyword>
<dbReference type="GO" id="GO:0006508">
    <property type="term" value="P:proteolysis"/>
    <property type="evidence" value="ECO:0007669"/>
    <property type="project" value="InterPro"/>
</dbReference>
<comment type="similarity">
    <text evidence="7">Belongs to the peptidase S1 family. CLIP subfamily.</text>
</comment>
<evidence type="ECO:0000256" key="2">
    <source>
        <dbReference type="ARBA" id="ARBA00022729"/>
    </source>
</evidence>
<dbReference type="InterPro" id="IPR009003">
    <property type="entry name" value="Peptidase_S1_PA"/>
</dbReference>
<dbReference type="InterPro" id="IPR001254">
    <property type="entry name" value="Trypsin_dom"/>
</dbReference>
<evidence type="ECO:0000256" key="3">
    <source>
        <dbReference type="ARBA" id="ARBA00022837"/>
    </source>
</evidence>
<dbReference type="Gene3D" id="2.40.10.10">
    <property type="entry name" value="Trypsin-like serine proteases"/>
    <property type="match status" value="1"/>
</dbReference>
<evidence type="ECO:0000313" key="10">
    <source>
        <dbReference type="EMBL" id="KAI8036265.1"/>
    </source>
</evidence>
<feature type="chain" id="PRO_5040345741" description="Peptidase S1 domain-containing protein" evidence="8">
    <location>
        <begin position="17"/>
        <end position="301"/>
    </location>
</feature>
<keyword evidence="11" id="KW-1185">Reference proteome</keyword>
<dbReference type="InterPro" id="IPR043504">
    <property type="entry name" value="Peptidase_S1_PA_chymotrypsin"/>
</dbReference>
<dbReference type="Pfam" id="PF00089">
    <property type="entry name" value="Trypsin"/>
    <property type="match status" value="1"/>
</dbReference>
<dbReference type="InterPro" id="IPR001314">
    <property type="entry name" value="Peptidase_S1A"/>
</dbReference>
<dbReference type="AlphaFoldDB" id="A0A9P9YFY9"/>
<accession>A0A9P9YFY9</accession>